<keyword evidence="3" id="KW-1185">Reference proteome</keyword>
<sequence>MADVTARRPHGCRRMQVREASPSDGKAATGGTRMRRRHRVVRNSNLPEKERERIRTPDEDRKRKNKDTW</sequence>
<comment type="caution">
    <text evidence="2">The sequence shown here is derived from an EMBL/GenBank/DDBJ whole genome shotgun (WGS) entry which is preliminary data.</text>
</comment>
<gene>
    <name evidence="2" type="ORF">EVAR_51338_1</name>
</gene>
<evidence type="ECO:0000313" key="2">
    <source>
        <dbReference type="EMBL" id="GBP68104.1"/>
    </source>
</evidence>
<proteinExistence type="predicted"/>
<evidence type="ECO:0000313" key="3">
    <source>
        <dbReference type="Proteomes" id="UP000299102"/>
    </source>
</evidence>
<name>A0A4C1XZH2_EUMVA</name>
<reference evidence="2 3" key="1">
    <citation type="journal article" date="2019" name="Commun. Biol.">
        <title>The bagworm genome reveals a unique fibroin gene that provides high tensile strength.</title>
        <authorList>
            <person name="Kono N."/>
            <person name="Nakamura H."/>
            <person name="Ohtoshi R."/>
            <person name="Tomita M."/>
            <person name="Numata K."/>
            <person name="Arakawa K."/>
        </authorList>
    </citation>
    <scope>NUCLEOTIDE SEQUENCE [LARGE SCALE GENOMIC DNA]</scope>
</reference>
<accession>A0A4C1XZH2</accession>
<dbReference type="Proteomes" id="UP000299102">
    <property type="component" value="Unassembled WGS sequence"/>
</dbReference>
<feature type="compositionally biased region" description="Basic and acidic residues" evidence="1">
    <location>
        <begin position="47"/>
        <end position="69"/>
    </location>
</feature>
<feature type="region of interest" description="Disordered" evidence="1">
    <location>
        <begin position="1"/>
        <end position="69"/>
    </location>
</feature>
<dbReference type="EMBL" id="BGZK01001001">
    <property type="protein sequence ID" value="GBP68104.1"/>
    <property type="molecule type" value="Genomic_DNA"/>
</dbReference>
<protein>
    <submittedName>
        <fullName evidence="2">Uncharacterized protein</fullName>
    </submittedName>
</protein>
<dbReference type="AlphaFoldDB" id="A0A4C1XZH2"/>
<organism evidence="2 3">
    <name type="scientific">Eumeta variegata</name>
    <name type="common">Bagworm moth</name>
    <name type="synonym">Eumeta japonica</name>
    <dbReference type="NCBI Taxonomy" id="151549"/>
    <lineage>
        <taxon>Eukaryota</taxon>
        <taxon>Metazoa</taxon>
        <taxon>Ecdysozoa</taxon>
        <taxon>Arthropoda</taxon>
        <taxon>Hexapoda</taxon>
        <taxon>Insecta</taxon>
        <taxon>Pterygota</taxon>
        <taxon>Neoptera</taxon>
        <taxon>Endopterygota</taxon>
        <taxon>Lepidoptera</taxon>
        <taxon>Glossata</taxon>
        <taxon>Ditrysia</taxon>
        <taxon>Tineoidea</taxon>
        <taxon>Psychidae</taxon>
        <taxon>Oiketicinae</taxon>
        <taxon>Eumeta</taxon>
    </lineage>
</organism>
<evidence type="ECO:0000256" key="1">
    <source>
        <dbReference type="SAM" id="MobiDB-lite"/>
    </source>
</evidence>